<dbReference type="GO" id="GO:0000976">
    <property type="term" value="F:transcription cis-regulatory region binding"/>
    <property type="evidence" value="ECO:0007669"/>
    <property type="project" value="TreeGrafter"/>
</dbReference>
<evidence type="ECO:0000313" key="6">
    <source>
        <dbReference type="Proteomes" id="UP000239181"/>
    </source>
</evidence>
<evidence type="ECO:0000313" key="5">
    <source>
        <dbReference type="EMBL" id="PRD16040.1"/>
    </source>
</evidence>
<name>A0A2S9IE31_9GAMM</name>
<proteinExistence type="predicted"/>
<dbReference type="Proteomes" id="UP000239181">
    <property type="component" value="Unassembled WGS sequence"/>
</dbReference>
<dbReference type="Gene3D" id="3.40.50.2300">
    <property type="match status" value="2"/>
</dbReference>
<dbReference type="GO" id="GO:0055085">
    <property type="term" value="P:transmembrane transport"/>
    <property type="evidence" value="ECO:0007669"/>
    <property type="project" value="UniProtKB-ARBA"/>
</dbReference>
<keyword evidence="1" id="KW-0805">Transcription regulation</keyword>
<dbReference type="GO" id="GO:0003700">
    <property type="term" value="F:DNA-binding transcription factor activity"/>
    <property type="evidence" value="ECO:0007669"/>
    <property type="project" value="TreeGrafter"/>
</dbReference>
<dbReference type="CDD" id="cd01392">
    <property type="entry name" value="HTH_LacI"/>
    <property type="match status" value="1"/>
</dbReference>
<dbReference type="InterPro" id="IPR010982">
    <property type="entry name" value="Lambda_DNA-bd_dom_sf"/>
</dbReference>
<organism evidence="5 6">
    <name type="scientific">Pantoea coffeiphila</name>
    <dbReference type="NCBI Taxonomy" id="1465635"/>
    <lineage>
        <taxon>Bacteria</taxon>
        <taxon>Pseudomonadati</taxon>
        <taxon>Pseudomonadota</taxon>
        <taxon>Gammaproteobacteria</taxon>
        <taxon>Enterobacterales</taxon>
        <taxon>Erwiniaceae</taxon>
        <taxon>Pantoea</taxon>
    </lineage>
</organism>
<dbReference type="AlphaFoldDB" id="A0A2S9IE31"/>
<dbReference type="SUPFAM" id="SSF47413">
    <property type="entry name" value="lambda repressor-like DNA-binding domains"/>
    <property type="match status" value="1"/>
</dbReference>
<protein>
    <submittedName>
        <fullName evidence="5">LacI family transcriptional regulator</fullName>
    </submittedName>
</protein>
<evidence type="ECO:0000256" key="2">
    <source>
        <dbReference type="ARBA" id="ARBA00023125"/>
    </source>
</evidence>
<dbReference type="SUPFAM" id="SSF53822">
    <property type="entry name" value="Periplasmic binding protein-like I"/>
    <property type="match status" value="1"/>
</dbReference>
<comment type="caution">
    <text evidence="5">The sequence shown here is derived from an EMBL/GenBank/DDBJ whole genome shotgun (WGS) entry which is preliminary data.</text>
</comment>
<gene>
    <name evidence="5" type="ORF">CQW29_07880</name>
</gene>
<dbReference type="PROSITE" id="PS50932">
    <property type="entry name" value="HTH_LACI_2"/>
    <property type="match status" value="1"/>
</dbReference>
<dbReference type="Pfam" id="PF00356">
    <property type="entry name" value="LacI"/>
    <property type="match status" value="1"/>
</dbReference>
<dbReference type="EMBL" id="PDET01000004">
    <property type="protein sequence ID" value="PRD16040.1"/>
    <property type="molecule type" value="Genomic_DNA"/>
</dbReference>
<accession>A0A2S9IE31</accession>
<dbReference type="PANTHER" id="PTHR30146:SF152">
    <property type="entry name" value="TRANSCRIPTIONAL REGULATORY PROTEIN"/>
    <property type="match status" value="1"/>
</dbReference>
<evidence type="ECO:0000259" key="4">
    <source>
        <dbReference type="PROSITE" id="PS50932"/>
    </source>
</evidence>
<evidence type="ECO:0000256" key="1">
    <source>
        <dbReference type="ARBA" id="ARBA00023015"/>
    </source>
</evidence>
<keyword evidence="3" id="KW-0804">Transcription</keyword>
<dbReference type="PANTHER" id="PTHR30146">
    <property type="entry name" value="LACI-RELATED TRANSCRIPTIONAL REPRESSOR"/>
    <property type="match status" value="1"/>
</dbReference>
<dbReference type="Pfam" id="PF13407">
    <property type="entry name" value="Peripla_BP_4"/>
    <property type="match status" value="1"/>
</dbReference>
<evidence type="ECO:0000256" key="3">
    <source>
        <dbReference type="ARBA" id="ARBA00023163"/>
    </source>
</evidence>
<dbReference type="SMART" id="SM00354">
    <property type="entry name" value="HTH_LACI"/>
    <property type="match status" value="1"/>
</dbReference>
<reference evidence="5 6" key="1">
    <citation type="submission" date="2017-10" db="EMBL/GenBank/DDBJ databases">
        <title>Draft genome of two endophytic bacteria isolated from 'guarana' Paullinia cupana (Mart.) Ducke.</title>
        <authorList>
            <person name="Siqueira K.A."/>
            <person name="Liotti R.G."/>
            <person name="Mendes T.A."/>
            <person name="Soares M.A."/>
        </authorList>
    </citation>
    <scope>NUCLEOTIDE SEQUENCE [LARGE SCALE GENOMIC DNA]</scope>
    <source>
        <strain evidence="5 6">342</strain>
    </source>
</reference>
<sequence length="335" mass="36931">MKFSIKQIAAQSGVSKATVDRALHKRGSVHPQTDRRIAAAIRDLELQQRVNLASGRTLNIDVVLHTPERFSSLVSAALLSQLGSLAPFRLMLRFHVFEQIDAKALQQLLLRCGSDSYGVILKVSDEAPLNASVEELLRQRVPVVTLVTDLPDSARIRYVGMDNGSAGRTAAYLLSRWLGPQPHSVAVVLSSAGFRGEEERVAGFAEGLHQLAPQHKVVRISEGYGVDSLTFERVSQVLDRDPAISAVYCVGGGNRAIFRAFTSQQRPLRAFIAHDLDEENREMLAARQLDAVIDHDLRADARSALQAILRFHGFLPPEEEIGEFSRVNVVTPFNL</sequence>
<dbReference type="Gene3D" id="1.10.260.40">
    <property type="entry name" value="lambda repressor-like DNA-binding domains"/>
    <property type="match status" value="1"/>
</dbReference>
<feature type="domain" description="HTH lacI-type" evidence="4">
    <location>
        <begin position="3"/>
        <end position="44"/>
    </location>
</feature>
<dbReference type="CDD" id="cd06307">
    <property type="entry name" value="PBP1_sugar_binding"/>
    <property type="match status" value="1"/>
</dbReference>
<dbReference type="InterPro" id="IPR025997">
    <property type="entry name" value="SBP_2_dom"/>
</dbReference>
<keyword evidence="6" id="KW-1185">Reference proteome</keyword>
<keyword evidence="2" id="KW-0238">DNA-binding</keyword>
<dbReference type="InterPro" id="IPR028082">
    <property type="entry name" value="Peripla_BP_I"/>
</dbReference>
<dbReference type="InterPro" id="IPR000843">
    <property type="entry name" value="HTH_LacI"/>
</dbReference>
<dbReference type="OrthoDB" id="5756154at2"/>
<dbReference type="RefSeq" id="WP_105592174.1">
    <property type="nucleotide sequence ID" value="NZ_PDET01000004.1"/>
</dbReference>